<dbReference type="InterPro" id="IPR026881">
    <property type="entry name" value="WYL_dom"/>
</dbReference>
<evidence type="ECO:0000259" key="4">
    <source>
        <dbReference type="PROSITE" id="PS51000"/>
    </source>
</evidence>
<dbReference type="PROSITE" id="PS51000">
    <property type="entry name" value="HTH_DEOR_2"/>
    <property type="match status" value="1"/>
</dbReference>
<evidence type="ECO:0000313" key="6">
    <source>
        <dbReference type="Proteomes" id="UP000004705"/>
    </source>
</evidence>
<accession>H8GBB8</accession>
<dbReference type="Pfam" id="PF13280">
    <property type="entry name" value="WYL"/>
    <property type="match status" value="1"/>
</dbReference>
<sequence>MRQDMPTRLLRLLSLLQTRREWSGAELAERLGVTARTVRRDIDRLRALDYPVDSAPGTAGGYRLTSGASLPPLLLDDDEVVAVALGLVTAGGAGVSGIADSAVRALAKLERGLPARLRPRLAAVGGTSVAVPAAEVPAVDPVVLGVLAACCRDQEIVTFDYRGRAAADSARRVEPHHLVTVRGHWYLVAHDLDRDDWRSFRVDRLTDPRSTRRRFTPRPLPAPDPAAYLARSFASAEYRHRARLAVSLPADELRRRLFTNVPGEIESVDPGRCTVRLSAESAELVALYASMITALDAEVTVLESSPDVKRRLRAARRRLPE</sequence>
<dbReference type="OrthoDB" id="3483912at2"/>
<dbReference type="Pfam" id="PF08279">
    <property type="entry name" value="HTH_11"/>
    <property type="match status" value="1"/>
</dbReference>
<dbReference type="InterPro" id="IPR036388">
    <property type="entry name" value="WH-like_DNA-bd_sf"/>
</dbReference>
<dbReference type="PROSITE" id="PS00894">
    <property type="entry name" value="HTH_DEOR_1"/>
    <property type="match status" value="1"/>
</dbReference>
<evidence type="ECO:0000313" key="5">
    <source>
        <dbReference type="EMBL" id="EHY87640.1"/>
    </source>
</evidence>
<protein>
    <submittedName>
        <fullName evidence="5">Transcriptional regulator</fullName>
    </submittedName>
</protein>
<dbReference type="Gene3D" id="1.10.10.10">
    <property type="entry name" value="Winged helix-like DNA-binding domain superfamily/Winged helix DNA-binding domain"/>
    <property type="match status" value="1"/>
</dbReference>
<dbReference type="InterPro" id="IPR051534">
    <property type="entry name" value="CBASS_pafABC_assoc_protein"/>
</dbReference>
<name>H8GBB8_9PSEU</name>
<evidence type="ECO:0000256" key="2">
    <source>
        <dbReference type="ARBA" id="ARBA00023125"/>
    </source>
</evidence>
<proteinExistence type="predicted"/>
<dbReference type="InterPro" id="IPR018356">
    <property type="entry name" value="Tscrpt_reg_HTH_DeoR_CS"/>
</dbReference>
<keyword evidence="6" id="KW-1185">Reference proteome</keyword>
<organism evidence="5 6">
    <name type="scientific">Saccharomonospora azurea NA-128</name>
    <dbReference type="NCBI Taxonomy" id="882081"/>
    <lineage>
        <taxon>Bacteria</taxon>
        <taxon>Bacillati</taxon>
        <taxon>Actinomycetota</taxon>
        <taxon>Actinomycetes</taxon>
        <taxon>Pseudonocardiales</taxon>
        <taxon>Pseudonocardiaceae</taxon>
        <taxon>Saccharomonospora</taxon>
    </lineage>
</organism>
<feature type="domain" description="HTH deoR-type" evidence="4">
    <location>
        <begin position="5"/>
        <end position="70"/>
    </location>
</feature>
<dbReference type="AlphaFoldDB" id="H8GBB8"/>
<keyword evidence="1" id="KW-0805">Transcription regulation</keyword>
<evidence type="ECO:0000256" key="3">
    <source>
        <dbReference type="ARBA" id="ARBA00023163"/>
    </source>
</evidence>
<dbReference type="InterPro" id="IPR001034">
    <property type="entry name" value="DeoR_HTH"/>
</dbReference>
<dbReference type="PANTHER" id="PTHR34580:SF3">
    <property type="entry name" value="PROTEIN PAFB"/>
    <property type="match status" value="1"/>
</dbReference>
<dbReference type="RefSeq" id="WP_005438683.1">
    <property type="nucleotide sequence ID" value="NZ_CM001466.1"/>
</dbReference>
<keyword evidence="2" id="KW-0238">DNA-binding</keyword>
<dbReference type="PANTHER" id="PTHR34580">
    <property type="match status" value="1"/>
</dbReference>
<keyword evidence="3" id="KW-0804">Transcription</keyword>
<dbReference type="Proteomes" id="UP000004705">
    <property type="component" value="Chromosome"/>
</dbReference>
<dbReference type="InterPro" id="IPR036390">
    <property type="entry name" value="WH_DNA-bd_sf"/>
</dbReference>
<reference evidence="5 6" key="1">
    <citation type="journal article" date="2012" name="Stand. Genomic Sci.">
        <title>Genome sequence of the soil bacterium Saccharomonospora azurea type strain (NA-128(T)).</title>
        <authorList>
            <person name="Klenk H.P."/>
            <person name="Held B."/>
            <person name="Lucas S."/>
            <person name="Lapidus A."/>
            <person name="Copeland A."/>
            <person name="Hammon N."/>
            <person name="Pitluck S."/>
            <person name="Goodwin L.A."/>
            <person name="Han C."/>
            <person name="Tapia R."/>
            <person name="Brambilla E.M."/>
            <person name="Potter G."/>
            <person name="Land M."/>
            <person name="Ivanova N."/>
            <person name="Rohde M."/>
            <person name="Goker M."/>
            <person name="Detter J.C."/>
            <person name="Kyrpides N.C."/>
            <person name="Woyke T."/>
        </authorList>
    </citation>
    <scope>NUCLEOTIDE SEQUENCE [LARGE SCALE GENOMIC DNA]</scope>
    <source>
        <strain evidence="5 6">NA-128</strain>
    </source>
</reference>
<dbReference type="GO" id="GO:0003700">
    <property type="term" value="F:DNA-binding transcription factor activity"/>
    <property type="evidence" value="ECO:0007669"/>
    <property type="project" value="InterPro"/>
</dbReference>
<dbReference type="HOGENOM" id="CLU_041141_1_0_11"/>
<dbReference type="SUPFAM" id="SSF46785">
    <property type="entry name" value="Winged helix' DNA-binding domain"/>
    <property type="match status" value="1"/>
</dbReference>
<dbReference type="InterPro" id="IPR013196">
    <property type="entry name" value="HTH_11"/>
</dbReference>
<dbReference type="GO" id="GO:0003677">
    <property type="term" value="F:DNA binding"/>
    <property type="evidence" value="ECO:0007669"/>
    <property type="project" value="UniProtKB-KW"/>
</dbReference>
<dbReference type="PROSITE" id="PS52050">
    <property type="entry name" value="WYL"/>
    <property type="match status" value="1"/>
</dbReference>
<evidence type="ECO:0000256" key="1">
    <source>
        <dbReference type="ARBA" id="ARBA00023015"/>
    </source>
</evidence>
<dbReference type="EMBL" id="CM001466">
    <property type="protein sequence ID" value="EHY87640.1"/>
    <property type="molecule type" value="Genomic_DNA"/>
</dbReference>
<gene>
    <name evidence="5" type="ORF">SacazDRAFT_00692</name>
</gene>